<evidence type="ECO:0000313" key="3">
    <source>
        <dbReference type="EMBL" id="KLU21050.1"/>
    </source>
</evidence>
<name>A0A0J1CK09_9BURK</name>
<dbReference type="SUPFAM" id="SSF52499">
    <property type="entry name" value="Isochorismatase-like hydrolases"/>
    <property type="match status" value="1"/>
</dbReference>
<dbReference type="InterPro" id="IPR036380">
    <property type="entry name" value="Isochorismatase-like_sf"/>
</dbReference>
<accession>A0A0J1CK09</accession>
<evidence type="ECO:0000256" key="1">
    <source>
        <dbReference type="ARBA" id="ARBA00022801"/>
    </source>
</evidence>
<dbReference type="GO" id="GO:0016787">
    <property type="term" value="F:hydrolase activity"/>
    <property type="evidence" value="ECO:0007669"/>
    <property type="project" value="UniProtKB-KW"/>
</dbReference>
<dbReference type="Pfam" id="PF00857">
    <property type="entry name" value="Isochorismatase"/>
    <property type="match status" value="1"/>
</dbReference>
<dbReference type="PANTHER" id="PTHR43540">
    <property type="entry name" value="PEROXYUREIDOACRYLATE/UREIDOACRYLATE AMIDOHYDROLASE-RELATED"/>
    <property type="match status" value="1"/>
</dbReference>
<dbReference type="AlphaFoldDB" id="A0A0J1CK09"/>
<organism evidence="3 4">
    <name type="scientific">Caballeronia mineralivorans PML1(12)</name>
    <dbReference type="NCBI Taxonomy" id="908627"/>
    <lineage>
        <taxon>Bacteria</taxon>
        <taxon>Pseudomonadati</taxon>
        <taxon>Pseudomonadota</taxon>
        <taxon>Betaproteobacteria</taxon>
        <taxon>Burkholderiales</taxon>
        <taxon>Burkholderiaceae</taxon>
        <taxon>Caballeronia</taxon>
    </lineage>
</organism>
<feature type="domain" description="Isochorismatase-like" evidence="2">
    <location>
        <begin position="13"/>
        <end position="173"/>
    </location>
</feature>
<dbReference type="RefSeq" id="WP_047897361.1">
    <property type="nucleotide sequence ID" value="NZ_AEJF01000230.1"/>
</dbReference>
<keyword evidence="4" id="KW-1185">Reference proteome</keyword>
<dbReference type="PANTHER" id="PTHR43540:SF6">
    <property type="entry name" value="ISOCHORISMATASE-LIKE DOMAIN-CONTAINING PROTEIN"/>
    <property type="match status" value="1"/>
</dbReference>
<dbReference type="OrthoDB" id="9791276at2"/>
<dbReference type="InterPro" id="IPR000868">
    <property type="entry name" value="Isochorismatase-like_dom"/>
</dbReference>
<comment type="caution">
    <text evidence="3">The sequence shown here is derived from an EMBL/GenBank/DDBJ whole genome shotgun (WGS) entry which is preliminary data.</text>
</comment>
<dbReference type="Gene3D" id="3.40.50.850">
    <property type="entry name" value="Isochorismatase-like"/>
    <property type="match status" value="1"/>
</dbReference>
<reference evidence="3 4" key="1">
    <citation type="journal article" date="2015" name="Genome Announc.">
        <title>Draft Genome Sequence of Burkholderia sp. Strain PML1(12), an Ectomycorrhizosphere-Inhabiting Bacterium with Effective Mineral-Weathering Ability.</title>
        <authorList>
            <person name="Uroz S."/>
            <person name="Oger P."/>
        </authorList>
    </citation>
    <scope>NUCLEOTIDE SEQUENCE [LARGE SCALE GENOMIC DNA]</scope>
    <source>
        <strain evidence="4">PML1(12)</strain>
    </source>
</reference>
<sequence>MKIRFPTTGAKRALLIIDVQTATLSSGGAHEVLDTLRRYIDRSTYDAYIIAVFSAPENSMFVRQMRWSLSAEAAGPADARIEQAVAARGKPVLHITKTVRSIFKGTQGEDVAGFLAENAIDEVHLAGFDINDCVLATAYDALDQDFFTYAIEECCGRTDSNALVIDAALTVLRKQSMTNQSTRHEWIDVDV</sequence>
<dbReference type="EMBL" id="AEJF01000230">
    <property type="protein sequence ID" value="KLU21050.1"/>
    <property type="molecule type" value="Genomic_DNA"/>
</dbReference>
<dbReference type="InterPro" id="IPR050272">
    <property type="entry name" value="Isochorismatase-like_hydrls"/>
</dbReference>
<protein>
    <recommendedName>
        <fullName evidence="2">Isochorismatase-like domain-containing protein</fullName>
    </recommendedName>
</protein>
<proteinExistence type="predicted"/>
<dbReference type="Proteomes" id="UP000035963">
    <property type="component" value="Unassembled WGS sequence"/>
</dbReference>
<keyword evidence="1" id="KW-0378">Hydrolase</keyword>
<gene>
    <name evidence="3" type="ORF">EOS_37920</name>
</gene>
<evidence type="ECO:0000313" key="4">
    <source>
        <dbReference type="Proteomes" id="UP000035963"/>
    </source>
</evidence>
<evidence type="ECO:0000259" key="2">
    <source>
        <dbReference type="Pfam" id="PF00857"/>
    </source>
</evidence>
<dbReference type="PATRIC" id="fig|908627.4.peg.8498"/>